<organism evidence="2 3">
    <name type="scientific">Croceibacterium selenioxidans</name>
    <dbReference type="NCBI Taxonomy" id="2838833"/>
    <lineage>
        <taxon>Bacteria</taxon>
        <taxon>Pseudomonadati</taxon>
        <taxon>Pseudomonadota</taxon>
        <taxon>Alphaproteobacteria</taxon>
        <taxon>Sphingomonadales</taxon>
        <taxon>Erythrobacteraceae</taxon>
        <taxon>Croceibacterium</taxon>
    </lineage>
</organism>
<dbReference type="InterPro" id="IPR050903">
    <property type="entry name" value="Bact_Chemotaxis_MeTrfase"/>
</dbReference>
<feature type="domain" description="CheR-type methyltransferase" evidence="1">
    <location>
        <begin position="1"/>
        <end position="274"/>
    </location>
</feature>
<dbReference type="GO" id="GO:0008168">
    <property type="term" value="F:methyltransferase activity"/>
    <property type="evidence" value="ECO:0007669"/>
    <property type="project" value="UniProtKB-KW"/>
</dbReference>
<keyword evidence="3" id="KW-1185">Reference proteome</keyword>
<dbReference type="PROSITE" id="PS50123">
    <property type="entry name" value="CHER"/>
    <property type="match status" value="1"/>
</dbReference>
<evidence type="ECO:0000313" key="3">
    <source>
        <dbReference type="Proteomes" id="UP000811255"/>
    </source>
</evidence>
<dbReference type="Gene3D" id="3.40.50.150">
    <property type="entry name" value="Vaccinia Virus protein VP39"/>
    <property type="match status" value="1"/>
</dbReference>
<dbReference type="InterPro" id="IPR000780">
    <property type="entry name" value="CheR_MeTrfase"/>
</dbReference>
<gene>
    <name evidence="2" type="ORF">KK137_15005</name>
</gene>
<reference evidence="2 3" key="1">
    <citation type="submission" date="2021-05" db="EMBL/GenBank/DDBJ databases">
        <title>Croceibacterium sp. LX-88 genome sequence.</title>
        <authorList>
            <person name="Luo X."/>
        </authorList>
    </citation>
    <scope>NUCLEOTIDE SEQUENCE [LARGE SCALE GENOMIC DNA]</scope>
    <source>
        <strain evidence="2 3">LX-88</strain>
    </source>
</reference>
<name>A0ABS5W806_9SPHN</name>
<dbReference type="EMBL" id="JAHFVK010000002">
    <property type="protein sequence ID" value="MBT2135646.1"/>
    <property type="molecule type" value="Genomic_DNA"/>
</dbReference>
<accession>A0ABS5W806</accession>
<sequence>MTDHSQNALGIVAGLLEARTGQKLTSDRLWRVGTALSGVLRQNELESLEDLAQRLGKPNQGALAQKVVEALLNNETYFFRDRAMFDQLSNSVLPLLAKRREATKRLSIWSVGCSTGQEAYSVAMLFAELPTRWRGWTIEILGTDVARSVVEAAREGNFSQFQIQRGLGVAQMVSFFEESRTGWRAKENLRKMVRFETHNLLDTPPEPGRFDLVLCRNVLLYFDRATRERAFVRLSTALAPDGLLMLGAGETTVGQTEVLVPETSGSGFHRLAVGAPTSGARGALGIGQPLGRVDLTGTR</sequence>
<keyword evidence="2" id="KW-0808">Transferase</keyword>
<dbReference type="GO" id="GO:0032259">
    <property type="term" value="P:methylation"/>
    <property type="evidence" value="ECO:0007669"/>
    <property type="project" value="UniProtKB-KW"/>
</dbReference>
<dbReference type="Proteomes" id="UP000811255">
    <property type="component" value="Unassembled WGS sequence"/>
</dbReference>
<dbReference type="SUPFAM" id="SSF53335">
    <property type="entry name" value="S-adenosyl-L-methionine-dependent methyltransferases"/>
    <property type="match status" value="1"/>
</dbReference>
<protein>
    <submittedName>
        <fullName evidence="2">Methyltransferase domain-containing protein</fullName>
    </submittedName>
</protein>
<dbReference type="PANTHER" id="PTHR24422:SF21">
    <property type="entry name" value="CHEMOTAXIS PROTEIN METHYLTRANSFERASE 1"/>
    <property type="match status" value="1"/>
</dbReference>
<proteinExistence type="predicted"/>
<evidence type="ECO:0000259" key="1">
    <source>
        <dbReference type="PROSITE" id="PS50123"/>
    </source>
</evidence>
<dbReference type="SUPFAM" id="SSF47757">
    <property type="entry name" value="Chemotaxis receptor methyltransferase CheR, N-terminal domain"/>
    <property type="match status" value="1"/>
</dbReference>
<evidence type="ECO:0000313" key="2">
    <source>
        <dbReference type="EMBL" id="MBT2135646.1"/>
    </source>
</evidence>
<comment type="caution">
    <text evidence="2">The sequence shown here is derived from an EMBL/GenBank/DDBJ whole genome shotgun (WGS) entry which is preliminary data.</text>
</comment>
<dbReference type="SMART" id="SM00138">
    <property type="entry name" value="MeTrc"/>
    <property type="match status" value="1"/>
</dbReference>
<dbReference type="RefSeq" id="WP_214537336.1">
    <property type="nucleotide sequence ID" value="NZ_JAHFVK010000002.1"/>
</dbReference>
<dbReference type="InterPro" id="IPR029063">
    <property type="entry name" value="SAM-dependent_MTases_sf"/>
</dbReference>
<keyword evidence="2" id="KW-0489">Methyltransferase</keyword>
<dbReference type="PRINTS" id="PR00996">
    <property type="entry name" value="CHERMTFRASE"/>
</dbReference>
<dbReference type="InterPro" id="IPR022642">
    <property type="entry name" value="CheR_C"/>
</dbReference>
<dbReference type="Pfam" id="PF01739">
    <property type="entry name" value="CheR"/>
    <property type="match status" value="1"/>
</dbReference>
<dbReference type="PANTHER" id="PTHR24422">
    <property type="entry name" value="CHEMOTAXIS PROTEIN METHYLTRANSFERASE"/>
    <property type="match status" value="1"/>
</dbReference>